<dbReference type="EMBL" id="CP111026">
    <property type="protein sequence ID" value="WAR28544.1"/>
    <property type="molecule type" value="Genomic_DNA"/>
</dbReference>
<proteinExistence type="predicted"/>
<organism evidence="1 2">
    <name type="scientific">Mya arenaria</name>
    <name type="common">Soft-shell clam</name>
    <dbReference type="NCBI Taxonomy" id="6604"/>
    <lineage>
        <taxon>Eukaryota</taxon>
        <taxon>Metazoa</taxon>
        <taxon>Spiralia</taxon>
        <taxon>Lophotrochozoa</taxon>
        <taxon>Mollusca</taxon>
        <taxon>Bivalvia</taxon>
        <taxon>Autobranchia</taxon>
        <taxon>Heteroconchia</taxon>
        <taxon>Euheterodonta</taxon>
        <taxon>Imparidentia</taxon>
        <taxon>Neoheterodontei</taxon>
        <taxon>Myida</taxon>
        <taxon>Myoidea</taxon>
        <taxon>Myidae</taxon>
        <taxon>Mya</taxon>
    </lineage>
</organism>
<evidence type="ECO:0000313" key="2">
    <source>
        <dbReference type="Proteomes" id="UP001164746"/>
    </source>
</evidence>
<dbReference type="Proteomes" id="UP001164746">
    <property type="component" value="Chromosome 15"/>
</dbReference>
<protein>
    <submittedName>
        <fullName evidence="1">Uncharacterized protein</fullName>
    </submittedName>
</protein>
<keyword evidence="2" id="KW-1185">Reference proteome</keyword>
<gene>
    <name evidence="1" type="ORF">MAR_014248</name>
</gene>
<accession>A0ABY7G4U9</accession>
<reference evidence="1" key="1">
    <citation type="submission" date="2022-11" db="EMBL/GenBank/DDBJ databases">
        <title>Centuries of genome instability and evolution in soft-shell clam transmissible cancer (bioRxiv).</title>
        <authorList>
            <person name="Hart S.F.M."/>
            <person name="Yonemitsu M.A."/>
            <person name="Giersch R.M."/>
            <person name="Beal B.F."/>
            <person name="Arriagada G."/>
            <person name="Davis B.W."/>
            <person name="Ostrander E.A."/>
            <person name="Goff S.P."/>
            <person name="Metzger M.J."/>
        </authorList>
    </citation>
    <scope>NUCLEOTIDE SEQUENCE</scope>
    <source>
        <strain evidence="1">MELC-2E11</strain>
        <tissue evidence="1">Siphon/mantle</tissue>
    </source>
</reference>
<sequence>MAELHLLPNMAELRLLPIMAELRAATQYARSYGLLPNMPELRAATQYATDIYYNSSKYWHCIYEHKKYIAGKTAFFFSPHMLCMLVINMESAKKGNYIPYWQYPLIGREQFVTINAFLVS</sequence>
<feature type="non-terminal residue" evidence="1">
    <location>
        <position position="1"/>
    </location>
</feature>
<evidence type="ECO:0000313" key="1">
    <source>
        <dbReference type="EMBL" id="WAR28544.1"/>
    </source>
</evidence>
<name>A0ABY7G4U9_MYAAR</name>